<organism evidence="2 3">
    <name type="scientific">Monodon monoceros</name>
    <name type="common">Narwhal</name>
    <name type="synonym">Ceratodon monodon</name>
    <dbReference type="NCBI Taxonomy" id="40151"/>
    <lineage>
        <taxon>Eukaryota</taxon>
        <taxon>Metazoa</taxon>
        <taxon>Chordata</taxon>
        <taxon>Craniata</taxon>
        <taxon>Vertebrata</taxon>
        <taxon>Euteleostomi</taxon>
        <taxon>Mammalia</taxon>
        <taxon>Eutheria</taxon>
        <taxon>Laurasiatheria</taxon>
        <taxon>Artiodactyla</taxon>
        <taxon>Whippomorpha</taxon>
        <taxon>Cetacea</taxon>
        <taxon>Odontoceti</taxon>
        <taxon>Monodontidae</taxon>
        <taxon>Monodon</taxon>
    </lineage>
</organism>
<proteinExistence type="predicted"/>
<evidence type="ECO:0000256" key="1">
    <source>
        <dbReference type="SAM" id="MobiDB-lite"/>
    </source>
</evidence>
<feature type="compositionally biased region" description="Basic residues" evidence="1">
    <location>
        <begin position="130"/>
        <end position="141"/>
    </location>
</feature>
<feature type="compositionally biased region" description="Low complexity" evidence="1">
    <location>
        <begin position="179"/>
        <end position="189"/>
    </location>
</feature>
<evidence type="ECO:0000313" key="2">
    <source>
        <dbReference type="EMBL" id="TKC38158.1"/>
    </source>
</evidence>
<sequence length="324" mass="33719">MPRPVLANGSSMPYALCPRQQAGAMRLRPAEERVALIGRTSAPGPLLTEPGKSPAEGSPFSLGNARGRGATPGRNAHKPGGGKFAREEPEPDVQRRRTAGGEPPPRQRSLPSFPARRPARSSPYLPAPRLPRRPARGRVARKAGWLAGGRRGYPAPDMSHPTRAPLPPGRRVKEEEAAEGAGARGAVEGDPGDPSVPAALRHAGTVLPRRSLAPHGPSGSRCAGGRVLLRAPRFLCSPHPPPPSRTAGAAAPPNPQPPGPAAVTLAAPAQRPTACSATPGGWEGPLHPGGFSPTNHCRRTLTPEVWGALPSHPRSYSDVAFLPG</sequence>
<dbReference type="Proteomes" id="UP000308365">
    <property type="component" value="Unassembled WGS sequence"/>
</dbReference>
<dbReference type="EMBL" id="RWIC01001036">
    <property type="protein sequence ID" value="TKC38158.1"/>
    <property type="molecule type" value="Genomic_DNA"/>
</dbReference>
<name>A0A4U1EP28_MONMO</name>
<comment type="caution">
    <text evidence="2">The sequence shown here is derived from an EMBL/GenBank/DDBJ whole genome shotgun (WGS) entry which is preliminary data.</text>
</comment>
<accession>A0A4U1EP28</accession>
<dbReference type="AlphaFoldDB" id="A0A4U1EP28"/>
<feature type="region of interest" description="Disordered" evidence="1">
    <location>
        <begin position="35"/>
        <end position="199"/>
    </location>
</feature>
<feature type="region of interest" description="Disordered" evidence="1">
    <location>
        <begin position="233"/>
        <end position="262"/>
    </location>
</feature>
<evidence type="ECO:0000313" key="3">
    <source>
        <dbReference type="Proteomes" id="UP000308365"/>
    </source>
</evidence>
<protein>
    <submittedName>
        <fullName evidence="2">Uncharacterized protein</fullName>
    </submittedName>
</protein>
<feature type="compositionally biased region" description="Basic and acidic residues" evidence="1">
    <location>
        <begin position="84"/>
        <end position="95"/>
    </location>
</feature>
<reference evidence="3" key="1">
    <citation type="journal article" date="2019" name="IScience">
        <title>Narwhal Genome Reveals Long-Term Low Genetic Diversity despite Current Large Abundance Size.</title>
        <authorList>
            <person name="Westbury M.V."/>
            <person name="Petersen B."/>
            <person name="Garde E."/>
            <person name="Heide-Jorgensen M.P."/>
            <person name="Lorenzen E.D."/>
        </authorList>
    </citation>
    <scope>NUCLEOTIDE SEQUENCE [LARGE SCALE GENOMIC DNA]</scope>
</reference>
<gene>
    <name evidence="2" type="ORF">EI555_010736</name>
</gene>